<dbReference type="PANTHER" id="PTHR33376">
    <property type="match status" value="1"/>
</dbReference>
<reference evidence="5 6" key="1">
    <citation type="submission" date="2016-04" db="EMBL/GenBank/DDBJ databases">
        <title>Draft genome sequence of freshwater magnetotactic bacteria Magnetospirillum marisnigri SP-1 and Magnetospirillum moscoviense BB-1.</title>
        <authorList>
            <person name="Koziaeva V."/>
            <person name="Dziuba M.V."/>
            <person name="Ivanov T.M."/>
            <person name="Kuznetsov B."/>
            <person name="Grouzdev D.S."/>
        </authorList>
    </citation>
    <scope>NUCLEOTIDE SEQUENCE [LARGE SCALE GENOMIC DNA]</scope>
    <source>
        <strain evidence="5 6">SP-1</strain>
    </source>
</reference>
<dbReference type="AlphaFoldDB" id="A0A178MW59"/>
<feature type="signal peptide" evidence="4">
    <location>
        <begin position="1"/>
        <end position="24"/>
    </location>
</feature>
<dbReference type="GO" id="GO:0055085">
    <property type="term" value="P:transmembrane transport"/>
    <property type="evidence" value="ECO:0007669"/>
    <property type="project" value="InterPro"/>
</dbReference>
<dbReference type="GO" id="GO:0015740">
    <property type="term" value="P:C4-dicarboxylate transport"/>
    <property type="evidence" value="ECO:0007669"/>
    <property type="project" value="TreeGrafter"/>
</dbReference>
<dbReference type="InterPro" id="IPR018389">
    <property type="entry name" value="DctP_fam"/>
</dbReference>
<evidence type="ECO:0000256" key="3">
    <source>
        <dbReference type="ARBA" id="ARBA00022729"/>
    </source>
</evidence>
<dbReference type="Pfam" id="PF03480">
    <property type="entry name" value="DctP"/>
    <property type="match status" value="1"/>
</dbReference>
<dbReference type="EMBL" id="LWQT01000039">
    <property type="protein sequence ID" value="OAN53725.1"/>
    <property type="molecule type" value="Genomic_DNA"/>
</dbReference>
<evidence type="ECO:0000256" key="2">
    <source>
        <dbReference type="ARBA" id="ARBA00022448"/>
    </source>
</evidence>
<sequence>MPKWIIRAAAACLLAAGLVGTAMAEGRQTWTASYQFSPGDPRDEAMRAIAHQVARVGLDIRLFPSASLLRPTDQWNALTKGNIDMVFIPADYLLDRFPQLAALSLPGVVRGPAHAERIAASAVMRDLRQQIEAAGVMVIAESWMPGAYATRGRCVTTPADAKGLKARTIGPFMSEFWAAAGATPVAATTSDTLPILVNSGLIDVANTSVMTLLSLRMEKSFACLTVPGESGALWYLYEPILVSKRRFEALDERGRRELLAAAARAHETLAASVSLSTRRLAGNFLAAGIEVVDLDANSLTAWHKLARKTAWKQFRDQVPGGAELLDRLQAVE</sequence>
<accession>A0A178MW59</accession>
<dbReference type="STRING" id="1285242.A6A04_14075"/>
<comment type="similarity">
    <text evidence="1">Belongs to the bacterial solute-binding protein 7 family.</text>
</comment>
<proteinExistence type="inferred from homology"/>
<dbReference type="Proteomes" id="UP000078428">
    <property type="component" value="Unassembled WGS sequence"/>
</dbReference>
<gene>
    <name evidence="5" type="ORF">A6A04_14075</name>
</gene>
<keyword evidence="6" id="KW-1185">Reference proteome</keyword>
<protein>
    <submittedName>
        <fullName evidence="5">C4-dicarboxylate transporter</fullName>
    </submittedName>
</protein>
<evidence type="ECO:0000313" key="5">
    <source>
        <dbReference type="EMBL" id="OAN53725.1"/>
    </source>
</evidence>
<comment type="caution">
    <text evidence="5">The sequence shown here is derived from an EMBL/GenBank/DDBJ whole genome shotgun (WGS) entry which is preliminary data.</text>
</comment>
<evidence type="ECO:0000256" key="1">
    <source>
        <dbReference type="ARBA" id="ARBA00009023"/>
    </source>
</evidence>
<keyword evidence="3 4" id="KW-0732">Signal</keyword>
<organism evidence="5 6">
    <name type="scientific">Paramagnetospirillum marisnigri</name>
    <dbReference type="NCBI Taxonomy" id="1285242"/>
    <lineage>
        <taxon>Bacteria</taxon>
        <taxon>Pseudomonadati</taxon>
        <taxon>Pseudomonadota</taxon>
        <taxon>Alphaproteobacteria</taxon>
        <taxon>Rhodospirillales</taxon>
        <taxon>Magnetospirillaceae</taxon>
        <taxon>Paramagnetospirillum</taxon>
    </lineage>
</organism>
<keyword evidence="2" id="KW-0813">Transport</keyword>
<evidence type="ECO:0000256" key="4">
    <source>
        <dbReference type="SAM" id="SignalP"/>
    </source>
</evidence>
<feature type="chain" id="PRO_5008092331" evidence="4">
    <location>
        <begin position="25"/>
        <end position="332"/>
    </location>
</feature>
<dbReference type="NCBIfam" id="NF037995">
    <property type="entry name" value="TRAP_S1"/>
    <property type="match status" value="1"/>
</dbReference>
<dbReference type="PANTHER" id="PTHR33376:SF7">
    <property type="entry name" value="C4-DICARBOXYLATE-BINDING PROTEIN DCTB"/>
    <property type="match status" value="1"/>
</dbReference>
<dbReference type="InterPro" id="IPR038404">
    <property type="entry name" value="TRAP_DctP_sf"/>
</dbReference>
<evidence type="ECO:0000313" key="6">
    <source>
        <dbReference type="Proteomes" id="UP000078428"/>
    </source>
</evidence>
<name>A0A178MW59_9PROT</name>
<dbReference type="Gene3D" id="3.40.190.170">
    <property type="entry name" value="Bacterial extracellular solute-binding protein, family 7"/>
    <property type="match status" value="1"/>
</dbReference>